<reference evidence="1" key="1">
    <citation type="journal article" date="2021" name="Environ. Microbiol.">
        <title>Gene family expansions and transcriptome signatures uncover fungal adaptations to wood decay.</title>
        <authorList>
            <person name="Hage H."/>
            <person name="Miyauchi S."/>
            <person name="Viragh M."/>
            <person name="Drula E."/>
            <person name="Min B."/>
            <person name="Chaduli D."/>
            <person name="Navarro D."/>
            <person name="Favel A."/>
            <person name="Norest M."/>
            <person name="Lesage-Meessen L."/>
            <person name="Balint B."/>
            <person name="Merenyi Z."/>
            <person name="de Eugenio L."/>
            <person name="Morin E."/>
            <person name="Martinez A.T."/>
            <person name="Baldrian P."/>
            <person name="Stursova M."/>
            <person name="Martinez M.J."/>
            <person name="Novotny C."/>
            <person name="Magnuson J.K."/>
            <person name="Spatafora J.W."/>
            <person name="Maurice S."/>
            <person name="Pangilinan J."/>
            <person name="Andreopoulos W."/>
            <person name="LaButti K."/>
            <person name="Hundley H."/>
            <person name="Na H."/>
            <person name="Kuo A."/>
            <person name="Barry K."/>
            <person name="Lipzen A."/>
            <person name="Henrissat B."/>
            <person name="Riley R."/>
            <person name="Ahrendt S."/>
            <person name="Nagy L.G."/>
            <person name="Grigoriev I.V."/>
            <person name="Martin F."/>
            <person name="Rosso M.N."/>
        </authorList>
    </citation>
    <scope>NUCLEOTIDE SEQUENCE</scope>
    <source>
        <strain evidence="1">CBS 384.51</strain>
    </source>
</reference>
<name>A0ACB8TV34_9APHY</name>
<proteinExistence type="predicted"/>
<dbReference type="EMBL" id="MU274928">
    <property type="protein sequence ID" value="KAI0085789.1"/>
    <property type="molecule type" value="Genomic_DNA"/>
</dbReference>
<protein>
    <submittedName>
        <fullName evidence="1">Uncharacterized protein</fullName>
    </submittedName>
</protein>
<comment type="caution">
    <text evidence="1">The sequence shown here is derived from an EMBL/GenBank/DDBJ whole genome shotgun (WGS) entry which is preliminary data.</text>
</comment>
<keyword evidence="2" id="KW-1185">Reference proteome</keyword>
<accession>A0ACB8TV34</accession>
<evidence type="ECO:0000313" key="2">
    <source>
        <dbReference type="Proteomes" id="UP001055072"/>
    </source>
</evidence>
<gene>
    <name evidence="1" type="ORF">BDY19DRAFT_964333</name>
</gene>
<organism evidence="1 2">
    <name type="scientific">Irpex rosettiformis</name>
    <dbReference type="NCBI Taxonomy" id="378272"/>
    <lineage>
        <taxon>Eukaryota</taxon>
        <taxon>Fungi</taxon>
        <taxon>Dikarya</taxon>
        <taxon>Basidiomycota</taxon>
        <taxon>Agaricomycotina</taxon>
        <taxon>Agaricomycetes</taxon>
        <taxon>Polyporales</taxon>
        <taxon>Irpicaceae</taxon>
        <taxon>Irpex</taxon>
    </lineage>
</organism>
<sequence length="105" mass="11618">MSGAKPAYIFWATVVIAKIERRAEDEVIFDEATILGLLFVEAAADSRACVDDVDEEQAVHDGLVLDVLWDSVNRVLDVLLCAAVRVSATSVGTWRRERKEKINSV</sequence>
<evidence type="ECO:0000313" key="1">
    <source>
        <dbReference type="EMBL" id="KAI0085789.1"/>
    </source>
</evidence>
<dbReference type="Proteomes" id="UP001055072">
    <property type="component" value="Unassembled WGS sequence"/>
</dbReference>